<dbReference type="InterPro" id="IPR029058">
    <property type="entry name" value="AB_hydrolase_fold"/>
</dbReference>
<evidence type="ECO:0000313" key="1">
    <source>
        <dbReference type="EMBL" id="QHT07800.1"/>
    </source>
</evidence>
<sequence length="230" mass="27501">MTQSITIIIGGLGIKSNYFEEYVNNYILPHTAFVYVLRPNQSLNEQAIQIQMKLQRYDKRFYHIHCIGFSLGCMLLMKVLETPHLCDKVTFVNPCNLVLDTIQSKHERWYKILWKMPICIKNLYLMYYERTIEKKLHEPPNHMRYLLSKPYAHWENIVSHIGLTTSWLELIKNCSFHRRIRIIQGKKDRYNKFSQLLASEYSDRFSCHMVDGHHHLFVENPRALFLYGCQ</sequence>
<organism evidence="1">
    <name type="scientific">viral metagenome</name>
    <dbReference type="NCBI Taxonomy" id="1070528"/>
    <lineage>
        <taxon>unclassified sequences</taxon>
        <taxon>metagenomes</taxon>
        <taxon>organismal metagenomes</taxon>
    </lineage>
</organism>
<accession>A0A6C0CV44</accession>
<name>A0A6C0CV44_9ZZZZ</name>
<proteinExistence type="predicted"/>
<dbReference type="Gene3D" id="3.40.50.1820">
    <property type="entry name" value="alpha/beta hydrolase"/>
    <property type="match status" value="1"/>
</dbReference>
<dbReference type="SUPFAM" id="SSF53474">
    <property type="entry name" value="alpha/beta-Hydrolases"/>
    <property type="match status" value="1"/>
</dbReference>
<dbReference type="EMBL" id="MN739486">
    <property type="protein sequence ID" value="QHT07800.1"/>
    <property type="molecule type" value="Genomic_DNA"/>
</dbReference>
<reference evidence="1" key="1">
    <citation type="journal article" date="2020" name="Nature">
        <title>Giant virus diversity and host interactions through global metagenomics.</title>
        <authorList>
            <person name="Schulz F."/>
            <person name="Roux S."/>
            <person name="Paez-Espino D."/>
            <person name="Jungbluth S."/>
            <person name="Walsh D.A."/>
            <person name="Denef V.J."/>
            <person name="McMahon K.D."/>
            <person name="Konstantinidis K.T."/>
            <person name="Eloe-Fadrosh E.A."/>
            <person name="Kyrpides N.C."/>
            <person name="Woyke T."/>
        </authorList>
    </citation>
    <scope>NUCLEOTIDE SEQUENCE</scope>
    <source>
        <strain evidence="1">GVMAG-M-3300021964-36</strain>
    </source>
</reference>
<dbReference type="AlphaFoldDB" id="A0A6C0CV44"/>
<evidence type="ECO:0008006" key="2">
    <source>
        <dbReference type="Google" id="ProtNLM"/>
    </source>
</evidence>
<protein>
    <recommendedName>
        <fullName evidence="2">Alpha/beta hydrolase</fullName>
    </recommendedName>
</protein>